<organism evidence="2 3">
    <name type="scientific">Rhinopithecus roxellana</name>
    <name type="common">Golden snub-nosed monkey</name>
    <name type="synonym">Pygathrix roxellana</name>
    <dbReference type="NCBI Taxonomy" id="61622"/>
    <lineage>
        <taxon>Eukaryota</taxon>
        <taxon>Metazoa</taxon>
        <taxon>Chordata</taxon>
        <taxon>Craniata</taxon>
        <taxon>Vertebrata</taxon>
        <taxon>Euteleostomi</taxon>
        <taxon>Mammalia</taxon>
        <taxon>Eutheria</taxon>
        <taxon>Euarchontoglires</taxon>
        <taxon>Primates</taxon>
        <taxon>Haplorrhini</taxon>
        <taxon>Catarrhini</taxon>
        <taxon>Cercopithecidae</taxon>
        <taxon>Colobinae</taxon>
        <taxon>Rhinopithecus</taxon>
    </lineage>
</organism>
<protein>
    <submittedName>
        <fullName evidence="2">Uncharacterized protein</fullName>
    </submittedName>
</protein>
<evidence type="ECO:0000313" key="2">
    <source>
        <dbReference type="Ensembl" id="ENSRROP00000025710.1"/>
    </source>
</evidence>
<accession>A0A2K6QAA5</accession>
<dbReference type="Proteomes" id="UP000233200">
    <property type="component" value="Unplaced"/>
</dbReference>
<reference evidence="2" key="2">
    <citation type="submission" date="2025-09" db="UniProtKB">
        <authorList>
            <consortium name="Ensembl"/>
        </authorList>
    </citation>
    <scope>IDENTIFICATION</scope>
</reference>
<dbReference type="STRING" id="61622.ENSRROP00000025710"/>
<feature type="compositionally biased region" description="Basic and acidic residues" evidence="1">
    <location>
        <begin position="1"/>
        <end position="12"/>
    </location>
</feature>
<proteinExistence type="predicted"/>
<dbReference type="GeneTree" id="ENSGT00940000166080"/>
<name>A0A2K6QAA5_RHIRO</name>
<dbReference type="OMA" id="CKMEQTP"/>
<reference evidence="2" key="1">
    <citation type="submission" date="2025-08" db="UniProtKB">
        <authorList>
            <consortium name="Ensembl"/>
        </authorList>
    </citation>
    <scope>IDENTIFICATION</scope>
</reference>
<feature type="region of interest" description="Disordered" evidence="1">
    <location>
        <begin position="1"/>
        <end position="32"/>
    </location>
</feature>
<dbReference type="Ensembl" id="ENSRROT00000049929.1">
    <property type="protein sequence ID" value="ENSRROP00000025710.1"/>
    <property type="gene ID" value="ENSRROG00000036590.1"/>
</dbReference>
<evidence type="ECO:0000313" key="3">
    <source>
        <dbReference type="Proteomes" id="UP000233200"/>
    </source>
</evidence>
<evidence type="ECO:0000256" key="1">
    <source>
        <dbReference type="SAM" id="MobiDB-lite"/>
    </source>
</evidence>
<dbReference type="AlphaFoldDB" id="A0A2K6QAA5"/>
<keyword evidence="3" id="KW-1185">Reference proteome</keyword>
<sequence>MASRGGEKREGSEGSTKPTVSAMRKTPSVGSQEDQLSLSWLGDWWFSDSFGWLSDSAGSDSEHLEGALDQPQQDYFLEDLCQFHRAARSGDVPGVERVLAPGDPGMNKRDRKESLWHLIPECKMEQTPESLPQNNNP</sequence>